<gene>
    <name evidence="2" type="ORF">QYE76_037539</name>
</gene>
<reference evidence="2" key="1">
    <citation type="submission" date="2023-07" db="EMBL/GenBank/DDBJ databases">
        <title>A chromosome-level genome assembly of Lolium multiflorum.</title>
        <authorList>
            <person name="Chen Y."/>
            <person name="Copetti D."/>
            <person name="Kolliker R."/>
            <person name="Studer B."/>
        </authorList>
    </citation>
    <scope>NUCLEOTIDE SEQUENCE</scope>
    <source>
        <strain evidence="2">02402/16</strain>
        <tissue evidence="2">Leaf</tissue>
    </source>
</reference>
<dbReference type="Proteomes" id="UP001231189">
    <property type="component" value="Unassembled WGS sequence"/>
</dbReference>
<organism evidence="2 3">
    <name type="scientific">Lolium multiflorum</name>
    <name type="common">Italian ryegrass</name>
    <name type="synonym">Lolium perenne subsp. multiflorum</name>
    <dbReference type="NCBI Taxonomy" id="4521"/>
    <lineage>
        <taxon>Eukaryota</taxon>
        <taxon>Viridiplantae</taxon>
        <taxon>Streptophyta</taxon>
        <taxon>Embryophyta</taxon>
        <taxon>Tracheophyta</taxon>
        <taxon>Spermatophyta</taxon>
        <taxon>Magnoliopsida</taxon>
        <taxon>Liliopsida</taxon>
        <taxon>Poales</taxon>
        <taxon>Poaceae</taxon>
        <taxon>BOP clade</taxon>
        <taxon>Pooideae</taxon>
        <taxon>Poodae</taxon>
        <taxon>Poeae</taxon>
        <taxon>Poeae Chloroplast Group 2 (Poeae type)</taxon>
        <taxon>Loliodinae</taxon>
        <taxon>Loliinae</taxon>
        <taxon>Lolium</taxon>
    </lineage>
</organism>
<name>A0AAD8QFC8_LOLMU</name>
<dbReference type="EMBL" id="JAUUTY010000438">
    <property type="protein sequence ID" value="KAK1601435.1"/>
    <property type="molecule type" value="Genomic_DNA"/>
</dbReference>
<evidence type="ECO:0000313" key="3">
    <source>
        <dbReference type="Proteomes" id="UP001231189"/>
    </source>
</evidence>
<keyword evidence="3" id="KW-1185">Reference proteome</keyword>
<protein>
    <submittedName>
        <fullName evidence="2">Uncharacterized protein</fullName>
    </submittedName>
</protein>
<feature type="region of interest" description="Disordered" evidence="1">
    <location>
        <begin position="1"/>
        <end position="42"/>
    </location>
</feature>
<comment type="caution">
    <text evidence="2">The sequence shown here is derived from an EMBL/GenBank/DDBJ whole genome shotgun (WGS) entry which is preliminary data.</text>
</comment>
<sequence length="81" mass="8726">MIDNSHIGGTGHVIAEAEEHRERRARQPKANSSSAISNGMTPLIKSCGQGHLIMLNRRLRAVAEKGNDRNGNPVARATSVL</sequence>
<feature type="compositionally biased region" description="Polar residues" evidence="1">
    <location>
        <begin position="29"/>
        <end position="40"/>
    </location>
</feature>
<evidence type="ECO:0000313" key="2">
    <source>
        <dbReference type="EMBL" id="KAK1601435.1"/>
    </source>
</evidence>
<dbReference type="AlphaFoldDB" id="A0AAD8QFC8"/>
<proteinExistence type="predicted"/>
<evidence type="ECO:0000256" key="1">
    <source>
        <dbReference type="SAM" id="MobiDB-lite"/>
    </source>
</evidence>
<accession>A0AAD8QFC8</accession>